<protein>
    <submittedName>
        <fullName evidence="1">Uncharacterized protein</fullName>
    </submittedName>
</protein>
<keyword evidence="2" id="KW-1185">Reference proteome</keyword>
<reference evidence="1" key="2">
    <citation type="journal article" date="2020" name="Nat. Commun.">
        <title>Large-scale genome sequencing of mycorrhizal fungi provides insights into the early evolution of symbiotic traits.</title>
        <authorList>
            <person name="Miyauchi S."/>
            <person name="Kiss E."/>
            <person name="Kuo A."/>
            <person name="Drula E."/>
            <person name="Kohler A."/>
            <person name="Sanchez-Garcia M."/>
            <person name="Morin E."/>
            <person name="Andreopoulos B."/>
            <person name="Barry K.W."/>
            <person name="Bonito G."/>
            <person name="Buee M."/>
            <person name="Carver A."/>
            <person name="Chen C."/>
            <person name="Cichocki N."/>
            <person name="Clum A."/>
            <person name="Culley D."/>
            <person name="Crous P.W."/>
            <person name="Fauchery L."/>
            <person name="Girlanda M."/>
            <person name="Hayes R.D."/>
            <person name="Keri Z."/>
            <person name="LaButti K."/>
            <person name="Lipzen A."/>
            <person name="Lombard V."/>
            <person name="Magnuson J."/>
            <person name="Maillard F."/>
            <person name="Murat C."/>
            <person name="Nolan M."/>
            <person name="Ohm R.A."/>
            <person name="Pangilinan J."/>
            <person name="Pereira M.F."/>
            <person name="Perotto S."/>
            <person name="Peter M."/>
            <person name="Pfister S."/>
            <person name="Riley R."/>
            <person name="Sitrit Y."/>
            <person name="Stielow J.B."/>
            <person name="Szollosi G."/>
            <person name="Zifcakova L."/>
            <person name="Stursova M."/>
            <person name="Spatafora J.W."/>
            <person name="Tedersoo L."/>
            <person name="Vaario L.M."/>
            <person name="Yamada A."/>
            <person name="Yan M."/>
            <person name="Wang P."/>
            <person name="Xu J."/>
            <person name="Bruns T."/>
            <person name="Baldrian P."/>
            <person name="Vilgalys R."/>
            <person name="Dunand C."/>
            <person name="Henrissat B."/>
            <person name="Grigoriev I.V."/>
            <person name="Hibbett D."/>
            <person name="Nagy L.G."/>
            <person name="Martin F.M."/>
        </authorList>
    </citation>
    <scope>NUCLEOTIDE SEQUENCE</scope>
    <source>
        <strain evidence="1">P2</strain>
    </source>
</reference>
<proteinExistence type="predicted"/>
<dbReference type="EMBL" id="MU118176">
    <property type="protein sequence ID" value="KAF9643911.1"/>
    <property type="molecule type" value="Genomic_DNA"/>
</dbReference>
<gene>
    <name evidence="1" type="ORF">BDM02DRAFT_3132104</name>
</gene>
<evidence type="ECO:0000313" key="1">
    <source>
        <dbReference type="EMBL" id="KAF9643911.1"/>
    </source>
</evidence>
<dbReference type="Proteomes" id="UP000886501">
    <property type="component" value="Unassembled WGS sequence"/>
</dbReference>
<accession>A0ACB6Z2L1</accession>
<organism evidence="1 2">
    <name type="scientific">Thelephora ganbajun</name>
    <name type="common">Ganba fungus</name>
    <dbReference type="NCBI Taxonomy" id="370292"/>
    <lineage>
        <taxon>Eukaryota</taxon>
        <taxon>Fungi</taxon>
        <taxon>Dikarya</taxon>
        <taxon>Basidiomycota</taxon>
        <taxon>Agaricomycotina</taxon>
        <taxon>Agaricomycetes</taxon>
        <taxon>Thelephorales</taxon>
        <taxon>Thelephoraceae</taxon>
        <taxon>Thelephora</taxon>
    </lineage>
</organism>
<comment type="caution">
    <text evidence="1">The sequence shown here is derived from an EMBL/GenBank/DDBJ whole genome shotgun (WGS) entry which is preliminary data.</text>
</comment>
<sequence length="1139" mass="127405">MAVPLGILATRLSLTFFDGDPSPQISLVKITYQSTISFFHVTKIAKKFPHLSQEFGEEEPRDAHTFTSAFDLDFRRTIISSHFKVLATLESSGVPDIPRQPPSALFTAAKDGDAPFLVVRLPMRIADLLLAKHSNDFLVLIMAMGVIPSTVKTGFASAVFSTGCHIELAGRGHYNSAALHSKVTKIQAKIPTGVGITMNSLYINPRQFTFQLLLWPVMCREGLPIEGSCVAVGIPMTEKAAEITEGLIKAGIKHIIRQVINIAASNLHFLIMLQWTGGCAGGHHSWGDVHQPILSTYSSICQHRNIILIGSSGFGDSEDLWPYLTGDWFVEYGVQPMPFNGFLFASRVMIAKEAHTSSSVKDLIVAAPGVADARWEGTYDKETGGVLTVHSELGGPIHKIATCGVKLWKEFDNIAFAVPKEKRAAWLAEHRVEIIDKLNRNFQKPWFGWEKDGTAVEDLSDMTYEETVLRMVRLMDLTSDWLRCIEEIFAGVNGGRQIPSILRSFTSLDQPHTFTEEFFKKYPTGTTQLVSAEDKTYFLAIAQRRGQKPVPFIPILDASFEVWFKKDSLWQAEDIDAVFDQDPQRICILQVKDEPIEDMFGNITKGLIKKLLDRYYDGDASTVPTIDYLPPPAVLVKSIKAKDSLIFHVPTSVPDAGLWLENPAGPHLSWLRALLTSSSIVRNSSYVDNPIRCLLMPRTGQEVVIHLKDATPTSIEAIDITIFEERHRVAVPLSMKFNYVPSLGSVPIHKVADGRNLRIKNFYWRLWFGDNETLPSISVRETFYGPKVTVTAKDVETFCNVVGNQSEVFETTRNERVQAPMGFGIVTGWQAIIKAISPQSIDADLLNLVHLSNGFRMLHGASPLHVGDVVTTEAKIASVTNTSTGKAVKVIGNIRSPYENTFEIVQKPNYKVDYPTDASIGVLLSKEWFELRNQSKPLITGTSLIFCLKSEITFKNKFSYRSITVSGDVYICDKVKRLVKVGCVDFEQEDFHGNPVVAYVQRHGTAEGTVTYLPNDKYTMTDSTTITFTTTFSNQCYSNIPKDFNPIHVNPYFSNFAFYLESLLTGRPERVKSYEVSFVDMVLPEEELHVKIKHIGMCQGNMVIKVETYNDRDMKVLEGTAEVTQLREHSNSRRRVRSQ</sequence>
<evidence type="ECO:0000313" key="2">
    <source>
        <dbReference type="Proteomes" id="UP000886501"/>
    </source>
</evidence>
<reference evidence="1" key="1">
    <citation type="submission" date="2019-10" db="EMBL/GenBank/DDBJ databases">
        <authorList>
            <consortium name="DOE Joint Genome Institute"/>
            <person name="Kuo A."/>
            <person name="Miyauchi S."/>
            <person name="Kiss E."/>
            <person name="Drula E."/>
            <person name="Kohler A."/>
            <person name="Sanchez-Garcia M."/>
            <person name="Andreopoulos B."/>
            <person name="Barry K.W."/>
            <person name="Bonito G."/>
            <person name="Buee M."/>
            <person name="Carver A."/>
            <person name="Chen C."/>
            <person name="Cichocki N."/>
            <person name="Clum A."/>
            <person name="Culley D."/>
            <person name="Crous P.W."/>
            <person name="Fauchery L."/>
            <person name="Girlanda M."/>
            <person name="Hayes R."/>
            <person name="Keri Z."/>
            <person name="Labutti K."/>
            <person name="Lipzen A."/>
            <person name="Lombard V."/>
            <person name="Magnuson J."/>
            <person name="Maillard F."/>
            <person name="Morin E."/>
            <person name="Murat C."/>
            <person name="Nolan M."/>
            <person name="Ohm R."/>
            <person name="Pangilinan J."/>
            <person name="Pereira M."/>
            <person name="Perotto S."/>
            <person name="Peter M."/>
            <person name="Riley R."/>
            <person name="Sitrit Y."/>
            <person name="Stielow B."/>
            <person name="Szollosi G."/>
            <person name="Zifcakova L."/>
            <person name="Stursova M."/>
            <person name="Spatafora J.W."/>
            <person name="Tedersoo L."/>
            <person name="Vaario L.-M."/>
            <person name="Yamada A."/>
            <person name="Yan M."/>
            <person name="Wang P."/>
            <person name="Xu J."/>
            <person name="Bruns T."/>
            <person name="Baldrian P."/>
            <person name="Vilgalys R."/>
            <person name="Henrissat B."/>
            <person name="Grigoriev I.V."/>
            <person name="Hibbett D."/>
            <person name="Nagy L.G."/>
            <person name="Martin F.M."/>
        </authorList>
    </citation>
    <scope>NUCLEOTIDE SEQUENCE</scope>
    <source>
        <strain evidence="1">P2</strain>
    </source>
</reference>
<name>A0ACB6Z2L1_THEGA</name>